<feature type="transmembrane region" description="Helical" evidence="6">
    <location>
        <begin position="129"/>
        <end position="147"/>
    </location>
</feature>
<feature type="transmembrane region" description="Helical" evidence="6">
    <location>
        <begin position="7"/>
        <end position="26"/>
    </location>
</feature>
<evidence type="ECO:0000256" key="1">
    <source>
        <dbReference type="ARBA" id="ARBA00004651"/>
    </source>
</evidence>
<comment type="subcellular location">
    <subcellularLocation>
        <location evidence="1">Cell membrane</location>
        <topology evidence="1">Multi-pass membrane protein</topology>
    </subcellularLocation>
</comment>
<dbReference type="RefSeq" id="WP_076380152.1">
    <property type="nucleotide sequence ID" value="NZ_AP017422.1"/>
</dbReference>
<dbReference type="Pfam" id="PF03706">
    <property type="entry name" value="LPG_synthase_TM"/>
    <property type="match status" value="1"/>
</dbReference>
<dbReference type="STRING" id="477680.SAMN05421788_105327"/>
<evidence type="ECO:0000256" key="4">
    <source>
        <dbReference type="ARBA" id="ARBA00022989"/>
    </source>
</evidence>
<accession>A0A173MCG3</accession>
<evidence type="ECO:0000256" key="3">
    <source>
        <dbReference type="ARBA" id="ARBA00022692"/>
    </source>
</evidence>
<dbReference type="KEGG" id="fln:FLA_1224"/>
<protein>
    <recommendedName>
        <fullName evidence="9">Lysylphosphatidylglycerol synthase TM region</fullName>
    </recommendedName>
</protein>
<dbReference type="GO" id="GO:0005886">
    <property type="term" value="C:plasma membrane"/>
    <property type="evidence" value="ECO:0007669"/>
    <property type="project" value="UniProtKB-SubCell"/>
</dbReference>
<evidence type="ECO:0000256" key="5">
    <source>
        <dbReference type="ARBA" id="ARBA00023136"/>
    </source>
</evidence>
<evidence type="ECO:0000256" key="2">
    <source>
        <dbReference type="ARBA" id="ARBA00022475"/>
    </source>
</evidence>
<feature type="transmembrane region" description="Helical" evidence="6">
    <location>
        <begin position="225"/>
        <end position="248"/>
    </location>
</feature>
<keyword evidence="2" id="KW-1003">Cell membrane</keyword>
<dbReference type="OrthoDB" id="9812094at2"/>
<dbReference type="PANTHER" id="PTHR39087">
    <property type="entry name" value="UPF0104 MEMBRANE PROTEIN MJ1595"/>
    <property type="match status" value="1"/>
</dbReference>
<evidence type="ECO:0008006" key="9">
    <source>
        <dbReference type="Google" id="ProtNLM"/>
    </source>
</evidence>
<feature type="transmembrane region" description="Helical" evidence="6">
    <location>
        <begin position="260"/>
        <end position="283"/>
    </location>
</feature>
<feature type="transmembrane region" description="Helical" evidence="6">
    <location>
        <begin position="303"/>
        <end position="324"/>
    </location>
</feature>
<keyword evidence="3 6" id="KW-0812">Transmembrane</keyword>
<evidence type="ECO:0000256" key="6">
    <source>
        <dbReference type="SAM" id="Phobius"/>
    </source>
</evidence>
<dbReference type="EMBL" id="FTOR01000005">
    <property type="protein sequence ID" value="SIT22579.1"/>
    <property type="molecule type" value="Genomic_DNA"/>
</dbReference>
<sequence>MKRITLYIIKYLVGFGIALFFVWWSVHSLTAADTADIKAALLKARFWLLLPVFAVLIASHWFRARRWKQLIQPLGYTPTTAQLLCGLLIGYIANQLIPRAGEIIRCTSVAKAAQIPTEKLIGTLVAERAFDILCLAIITTATVLLEYQHMETYFIELYNRAGHSIVNGGNGRWWWLLGIAIVILSLVWVWRRVKHHHKTAHLVKSVMKGLAEGLRSIQRLENKPLFLLNTLLIWTCYIFSTWIGCWALQETAHLPVTTALAMLIFGSLGIMVTPGGLGAYPIIIQKTLSFYGLSENIGRASGWILWTAQFIFTMVTGTIAWIMIHHLKQRMNEKRSTHPA</sequence>
<feature type="transmembrane region" description="Helical" evidence="6">
    <location>
        <begin position="46"/>
        <end position="62"/>
    </location>
</feature>
<keyword evidence="4 6" id="KW-1133">Transmembrane helix</keyword>
<gene>
    <name evidence="7" type="ORF">SAMN05421788_105327</name>
</gene>
<keyword evidence="8" id="KW-1185">Reference proteome</keyword>
<dbReference type="AlphaFoldDB" id="A0A173MCG3"/>
<dbReference type="InterPro" id="IPR022791">
    <property type="entry name" value="L-PG_synthase/AglD"/>
</dbReference>
<evidence type="ECO:0000313" key="7">
    <source>
        <dbReference type="EMBL" id="SIT22579.1"/>
    </source>
</evidence>
<evidence type="ECO:0000313" key="8">
    <source>
        <dbReference type="Proteomes" id="UP000186917"/>
    </source>
</evidence>
<feature type="transmembrane region" description="Helical" evidence="6">
    <location>
        <begin position="173"/>
        <end position="190"/>
    </location>
</feature>
<proteinExistence type="predicted"/>
<organism evidence="7 8">
    <name type="scientific">Filimonas lacunae</name>
    <dbReference type="NCBI Taxonomy" id="477680"/>
    <lineage>
        <taxon>Bacteria</taxon>
        <taxon>Pseudomonadati</taxon>
        <taxon>Bacteroidota</taxon>
        <taxon>Chitinophagia</taxon>
        <taxon>Chitinophagales</taxon>
        <taxon>Chitinophagaceae</taxon>
        <taxon>Filimonas</taxon>
    </lineage>
</organism>
<dbReference type="PANTHER" id="PTHR39087:SF2">
    <property type="entry name" value="UPF0104 MEMBRANE PROTEIN MJ1595"/>
    <property type="match status" value="1"/>
</dbReference>
<reference evidence="8" key="1">
    <citation type="submission" date="2017-01" db="EMBL/GenBank/DDBJ databases">
        <authorList>
            <person name="Varghese N."/>
            <person name="Submissions S."/>
        </authorList>
    </citation>
    <scope>NUCLEOTIDE SEQUENCE [LARGE SCALE GENOMIC DNA]</scope>
    <source>
        <strain evidence="8">DSM 21054</strain>
    </source>
</reference>
<dbReference type="Proteomes" id="UP000186917">
    <property type="component" value="Unassembled WGS sequence"/>
</dbReference>
<name>A0A173MCG3_9BACT</name>
<keyword evidence="5 6" id="KW-0472">Membrane</keyword>